<evidence type="ECO:0000313" key="10">
    <source>
        <dbReference type="Proteomes" id="UP001172778"/>
    </source>
</evidence>
<evidence type="ECO:0000256" key="3">
    <source>
        <dbReference type="ARBA" id="ARBA00022989"/>
    </source>
</evidence>
<evidence type="ECO:0000256" key="8">
    <source>
        <dbReference type="SAM" id="SignalP"/>
    </source>
</evidence>
<dbReference type="EMBL" id="JARRAF010000006">
    <property type="protein sequence ID" value="MDK2123786.1"/>
    <property type="molecule type" value="Genomic_DNA"/>
</dbReference>
<keyword evidence="9" id="KW-0969">Cilium</keyword>
<accession>A0ABT7DUN7</accession>
<dbReference type="InterPro" id="IPR022781">
    <property type="entry name" value="Flagellar_biosynth_FliO"/>
</dbReference>
<keyword evidence="1 7" id="KW-1003">Cell membrane</keyword>
<keyword evidence="9" id="KW-0282">Flagellum</keyword>
<sequence>MTFSRICLTVFFLFSSLAFAANTPPAAEPLTPSLGILQVFGALVFVLGAILVTAWALKRFAQGGLSGNPTLRVVGGVMVGPKERVVIVEVGENWLVLGVTAAEVSMLQSLPRPADAAITAANPALAPFAEKFLAALKGRSPEKNEEPK</sequence>
<evidence type="ECO:0000256" key="6">
    <source>
        <dbReference type="ARBA" id="ARBA00037937"/>
    </source>
</evidence>
<protein>
    <recommendedName>
        <fullName evidence="7">Flagellar protein</fullName>
    </recommendedName>
</protein>
<dbReference type="InterPro" id="IPR052205">
    <property type="entry name" value="FliO/MopB"/>
</dbReference>
<reference evidence="9" key="1">
    <citation type="submission" date="2023-03" db="EMBL/GenBank/DDBJ databases">
        <title>Chitinimonas shenzhenensis gen. nov., sp. nov., a novel member of family Burkholderiaceae isolated from activated sludge collected in Shen Zhen, China.</title>
        <authorList>
            <person name="Wang X."/>
        </authorList>
    </citation>
    <scope>NUCLEOTIDE SEQUENCE</scope>
    <source>
        <strain evidence="9">DQS-5</strain>
    </source>
</reference>
<organism evidence="9 10">
    <name type="scientific">Parachitinimonas caeni</name>
    <dbReference type="NCBI Taxonomy" id="3031301"/>
    <lineage>
        <taxon>Bacteria</taxon>
        <taxon>Pseudomonadati</taxon>
        <taxon>Pseudomonadota</taxon>
        <taxon>Betaproteobacteria</taxon>
        <taxon>Neisseriales</taxon>
        <taxon>Chitinibacteraceae</taxon>
        <taxon>Parachitinimonas</taxon>
    </lineage>
</organism>
<keyword evidence="5 7" id="KW-0975">Bacterial flagellum</keyword>
<evidence type="ECO:0000256" key="4">
    <source>
        <dbReference type="ARBA" id="ARBA00023136"/>
    </source>
</evidence>
<comment type="similarity">
    <text evidence="6 7">Belongs to the FliO/MopB family.</text>
</comment>
<dbReference type="Proteomes" id="UP001172778">
    <property type="component" value="Unassembled WGS sequence"/>
</dbReference>
<evidence type="ECO:0000313" key="9">
    <source>
        <dbReference type="EMBL" id="MDK2123786.1"/>
    </source>
</evidence>
<proteinExistence type="inferred from homology"/>
<keyword evidence="3 7" id="KW-1133">Transmembrane helix</keyword>
<keyword evidence="4 7" id="KW-0472">Membrane</keyword>
<comment type="subcellular location">
    <subcellularLocation>
        <location evidence="7">Cell membrane</location>
    </subcellularLocation>
    <subcellularLocation>
        <location evidence="7">Bacterial flagellum basal body</location>
    </subcellularLocation>
</comment>
<dbReference type="NCBIfam" id="TIGR03500">
    <property type="entry name" value="FliO_TIGR"/>
    <property type="match status" value="1"/>
</dbReference>
<dbReference type="RefSeq" id="WP_284100090.1">
    <property type="nucleotide sequence ID" value="NZ_JARRAF010000006.1"/>
</dbReference>
<evidence type="ECO:0000256" key="2">
    <source>
        <dbReference type="ARBA" id="ARBA00022692"/>
    </source>
</evidence>
<keyword evidence="9" id="KW-0966">Cell projection</keyword>
<dbReference type="PANTHER" id="PTHR38766:SF1">
    <property type="entry name" value="FLAGELLAR PROTEIN FLIO"/>
    <property type="match status" value="1"/>
</dbReference>
<evidence type="ECO:0000256" key="5">
    <source>
        <dbReference type="ARBA" id="ARBA00023143"/>
    </source>
</evidence>
<feature type="signal peptide" evidence="8">
    <location>
        <begin position="1"/>
        <end position="20"/>
    </location>
</feature>
<name>A0ABT7DUN7_9NEIS</name>
<feature type="transmembrane region" description="Helical" evidence="7">
    <location>
        <begin position="36"/>
        <end position="57"/>
    </location>
</feature>
<dbReference type="PANTHER" id="PTHR38766">
    <property type="entry name" value="FLAGELLAR PROTEIN FLIO"/>
    <property type="match status" value="1"/>
</dbReference>
<dbReference type="Pfam" id="PF04347">
    <property type="entry name" value="FliO"/>
    <property type="match status" value="1"/>
</dbReference>
<comment type="caution">
    <text evidence="9">The sequence shown here is derived from an EMBL/GenBank/DDBJ whole genome shotgun (WGS) entry which is preliminary data.</text>
</comment>
<keyword evidence="2 7" id="KW-0812">Transmembrane</keyword>
<keyword evidence="8" id="KW-0732">Signal</keyword>
<keyword evidence="10" id="KW-1185">Reference proteome</keyword>
<gene>
    <name evidence="9" type="primary">fliO</name>
    <name evidence="9" type="ORF">PZA18_06960</name>
</gene>
<evidence type="ECO:0000256" key="7">
    <source>
        <dbReference type="RuleBase" id="RU362064"/>
    </source>
</evidence>
<feature type="chain" id="PRO_5046902550" description="Flagellar protein" evidence="8">
    <location>
        <begin position="21"/>
        <end position="148"/>
    </location>
</feature>
<evidence type="ECO:0000256" key="1">
    <source>
        <dbReference type="ARBA" id="ARBA00022475"/>
    </source>
</evidence>